<feature type="chain" id="PRO_5046617586" evidence="1">
    <location>
        <begin position="20"/>
        <end position="419"/>
    </location>
</feature>
<keyword evidence="3" id="KW-1185">Reference proteome</keyword>
<accession>A0ABR3V673</accession>
<dbReference type="Proteomes" id="UP001583172">
    <property type="component" value="Unassembled WGS sequence"/>
</dbReference>
<name>A0ABR3V673_HUMIN</name>
<organism evidence="2 3">
    <name type="scientific">Humicola insolens</name>
    <name type="common">Soft-rot fungus</name>
    <dbReference type="NCBI Taxonomy" id="85995"/>
    <lineage>
        <taxon>Eukaryota</taxon>
        <taxon>Fungi</taxon>
        <taxon>Dikarya</taxon>
        <taxon>Ascomycota</taxon>
        <taxon>Pezizomycotina</taxon>
        <taxon>Sordariomycetes</taxon>
        <taxon>Sordariomycetidae</taxon>
        <taxon>Sordariales</taxon>
        <taxon>Chaetomiaceae</taxon>
        <taxon>Mycothermus</taxon>
    </lineage>
</organism>
<evidence type="ECO:0000313" key="2">
    <source>
        <dbReference type="EMBL" id="KAL1837267.1"/>
    </source>
</evidence>
<comment type="caution">
    <text evidence="2">The sequence shown here is derived from an EMBL/GenBank/DDBJ whole genome shotgun (WGS) entry which is preliminary data.</text>
</comment>
<sequence>MRSPAIVSLLGGLASTALAAPEYDIPLCDTDEYGGCALPSGPLTARGLPRHAGLFRRDPEECPADNKLCTSSGVLPPELDPQTIPLVCGNTATSNSVTASYGPCPSDETTNCLLFDLSGTDLDTPKLQIKASPLTDAATFDYNDYCTSTSCAVPIDAVIENEGLPTPYVLCGPTTRLWIALQTTLDGDTCWADGAPISANKKKRSKCKPQDPTNDTPTQFSIGFTCPEENLVCCCCPPSTEEPPPPGKSCAASAWAVGFDGSPELKSLGCTDGPGYYLHLTPEEAAGSVLTSFRKLTADGEEEVLGLAQVSISTDDESGTCAQVIAGVDNEDPLNPRYTLGRLRAYIGCEDPGAGLGESCGEGSAYTTLDSACIEGMTSHFVWGCGLPTCAEGYYVVVYADVAEAAEEGATCEEYVCTD</sequence>
<gene>
    <name evidence="2" type="ORF">VTJ49DRAFT_4073</name>
</gene>
<feature type="signal peptide" evidence="1">
    <location>
        <begin position="1"/>
        <end position="19"/>
    </location>
</feature>
<dbReference type="EMBL" id="JAZGSY010000312">
    <property type="protein sequence ID" value="KAL1837267.1"/>
    <property type="molecule type" value="Genomic_DNA"/>
</dbReference>
<protein>
    <submittedName>
        <fullName evidence="2">Uncharacterized protein</fullName>
    </submittedName>
</protein>
<reference evidence="2 3" key="1">
    <citation type="journal article" date="2024" name="Commun. Biol.">
        <title>Comparative genomic analysis of thermophilic fungi reveals convergent evolutionary adaptations and gene losses.</title>
        <authorList>
            <person name="Steindorff A.S."/>
            <person name="Aguilar-Pontes M.V."/>
            <person name="Robinson A.J."/>
            <person name="Andreopoulos B."/>
            <person name="LaButti K."/>
            <person name="Kuo A."/>
            <person name="Mondo S."/>
            <person name="Riley R."/>
            <person name="Otillar R."/>
            <person name="Haridas S."/>
            <person name="Lipzen A."/>
            <person name="Grimwood J."/>
            <person name="Schmutz J."/>
            <person name="Clum A."/>
            <person name="Reid I.D."/>
            <person name="Moisan M.C."/>
            <person name="Butler G."/>
            <person name="Nguyen T.T.M."/>
            <person name="Dewar K."/>
            <person name="Conant G."/>
            <person name="Drula E."/>
            <person name="Henrissat B."/>
            <person name="Hansel C."/>
            <person name="Singer S."/>
            <person name="Hutchinson M.I."/>
            <person name="de Vries R.P."/>
            <person name="Natvig D.O."/>
            <person name="Powell A.J."/>
            <person name="Tsang A."/>
            <person name="Grigoriev I.V."/>
        </authorList>
    </citation>
    <scope>NUCLEOTIDE SEQUENCE [LARGE SCALE GENOMIC DNA]</scope>
    <source>
        <strain evidence="2 3">CBS 620.91</strain>
    </source>
</reference>
<proteinExistence type="predicted"/>
<keyword evidence="1" id="KW-0732">Signal</keyword>
<evidence type="ECO:0000256" key="1">
    <source>
        <dbReference type="SAM" id="SignalP"/>
    </source>
</evidence>
<evidence type="ECO:0000313" key="3">
    <source>
        <dbReference type="Proteomes" id="UP001583172"/>
    </source>
</evidence>